<dbReference type="STRING" id="1797517.A3F61_02870"/>
<dbReference type="SMART" id="SM00842">
    <property type="entry name" value="FtsA"/>
    <property type="match status" value="1"/>
</dbReference>
<dbReference type="InterPro" id="IPR020823">
    <property type="entry name" value="Cell_div_FtsA"/>
</dbReference>
<evidence type="ECO:0000256" key="1">
    <source>
        <dbReference type="ARBA" id="ARBA00022475"/>
    </source>
</evidence>
<dbReference type="CDD" id="cd24048">
    <property type="entry name" value="ASKHA_NBD_FtsA"/>
    <property type="match status" value="1"/>
</dbReference>
<keyword evidence="3 5" id="KW-0472">Membrane</keyword>
<accession>A0A1G1VBF4</accession>
<comment type="function">
    <text evidence="5 6">Cell division protein that is involved in the assembly of the Z ring. May serve as a membrane anchor for the Z ring.</text>
</comment>
<comment type="subunit">
    <text evidence="5">Self-interacts. Interacts with FtsZ.</text>
</comment>
<gene>
    <name evidence="5" type="primary">ftsA</name>
    <name evidence="8" type="ORF">A3F61_02870</name>
</gene>
<dbReference type="PANTHER" id="PTHR32432:SF4">
    <property type="entry name" value="CELL DIVISION PROTEIN FTSA"/>
    <property type="match status" value="1"/>
</dbReference>
<dbReference type="Proteomes" id="UP000178272">
    <property type="component" value="Unassembled WGS sequence"/>
</dbReference>
<name>A0A1G1VBF4_9BACT</name>
<evidence type="ECO:0000256" key="6">
    <source>
        <dbReference type="PIRNR" id="PIRNR003101"/>
    </source>
</evidence>
<comment type="similarity">
    <text evidence="5 6">Belongs to the FtsA/MreB family.</text>
</comment>
<comment type="subcellular location">
    <subcellularLocation>
        <location evidence="5">Cell membrane</location>
        <topology evidence="5">Peripheral membrane protein</topology>
        <orientation evidence="5">Cytoplasmic side</orientation>
    </subcellularLocation>
    <text evidence="5">Localizes to the Z ring in an FtsZ-dependent manner. Targeted to the membrane through a conserved C-terminal amphipathic helix.</text>
</comment>
<dbReference type="EMBL" id="MHCA01000008">
    <property type="protein sequence ID" value="OGY12666.1"/>
    <property type="molecule type" value="Genomic_DNA"/>
</dbReference>
<dbReference type="SUPFAM" id="SSF53067">
    <property type="entry name" value="Actin-like ATPase domain"/>
    <property type="match status" value="2"/>
</dbReference>
<dbReference type="Pfam" id="PF14450">
    <property type="entry name" value="FtsA"/>
    <property type="match status" value="1"/>
</dbReference>
<dbReference type="NCBIfam" id="TIGR01174">
    <property type="entry name" value="ftsA"/>
    <property type="match status" value="1"/>
</dbReference>
<keyword evidence="4 5" id="KW-0131">Cell cycle</keyword>
<dbReference type="PANTHER" id="PTHR32432">
    <property type="entry name" value="CELL DIVISION PROTEIN FTSA-RELATED"/>
    <property type="match status" value="1"/>
</dbReference>
<protein>
    <recommendedName>
        <fullName evidence="5 6">Cell division protein FtsA</fullName>
    </recommendedName>
</protein>
<dbReference type="InterPro" id="IPR003494">
    <property type="entry name" value="SHS2_FtsA"/>
</dbReference>
<proteinExistence type="inferred from homology"/>
<sequence>MAKSKVLAGIDIGSSKVATLIAQYNEEEGKLSVVGVSSIPSRGVRKGQIVDIEEAAESVVSSVESAERMAGYSLDRAFVSIGGAHIESRNSHGVVAVADPSGEITAHDVDRVIEAARAISLPEAREILHVLPREYKVDGETLVKDPEGMSGVRLEVETHLITGSTSAAKNIFKCVSEVGITPEALVFSGLASSFSVLSETDKELGVVLVDVGGGTTSITAYIEGAIAFSSVLPIGGRNVTNDIAAGLRVSLDSAEKIKTSLSDDGRMKKTEGEEADTINLGILGIEEEEKKVSKKTLADGIIKPRMNEIFAMVAMELSNKNIIGRVPSGIVITGGGSLCAGTLESARRVLSLPARVGKPVGVTGLTDEIESPVYAGAVGLLLYGVKEQKREESGWSPGGFIPKFSDIPGRGLIDKVGEIFKKLLP</sequence>
<feature type="domain" description="SHS2" evidence="7">
    <location>
        <begin position="7"/>
        <end position="196"/>
    </location>
</feature>
<keyword evidence="1 5" id="KW-1003">Cell membrane</keyword>
<dbReference type="GO" id="GO:0043093">
    <property type="term" value="P:FtsZ-dependent cytokinesis"/>
    <property type="evidence" value="ECO:0007669"/>
    <property type="project" value="UniProtKB-UniRule"/>
</dbReference>
<dbReference type="Pfam" id="PF02491">
    <property type="entry name" value="SHS2_FTSA"/>
    <property type="match status" value="1"/>
</dbReference>
<dbReference type="Gene3D" id="3.30.420.40">
    <property type="match status" value="2"/>
</dbReference>
<dbReference type="InterPro" id="IPR043129">
    <property type="entry name" value="ATPase_NBD"/>
</dbReference>
<evidence type="ECO:0000313" key="9">
    <source>
        <dbReference type="Proteomes" id="UP000178272"/>
    </source>
</evidence>
<evidence type="ECO:0000256" key="3">
    <source>
        <dbReference type="ARBA" id="ARBA00023136"/>
    </source>
</evidence>
<evidence type="ECO:0000313" key="8">
    <source>
        <dbReference type="EMBL" id="OGY12666.1"/>
    </source>
</evidence>
<dbReference type="Gene3D" id="3.30.1490.110">
    <property type="match status" value="1"/>
</dbReference>
<comment type="caution">
    <text evidence="8">The sequence shown here is derived from an EMBL/GenBank/DDBJ whole genome shotgun (WGS) entry which is preliminary data.</text>
</comment>
<evidence type="ECO:0000256" key="2">
    <source>
        <dbReference type="ARBA" id="ARBA00022618"/>
    </source>
</evidence>
<keyword evidence="2 5" id="KW-0132">Cell division</keyword>
<dbReference type="HAMAP" id="MF_02033">
    <property type="entry name" value="FtsA"/>
    <property type="match status" value="1"/>
</dbReference>
<dbReference type="AlphaFoldDB" id="A0A1G1VBF4"/>
<evidence type="ECO:0000259" key="7">
    <source>
        <dbReference type="SMART" id="SM00842"/>
    </source>
</evidence>
<organism evidence="8 9">
    <name type="scientific">Candidatus Blackburnbacteria bacterium RIFCSPHIGHO2_12_FULL_41_13b</name>
    <dbReference type="NCBI Taxonomy" id="1797517"/>
    <lineage>
        <taxon>Bacteria</taxon>
        <taxon>Candidatus Blackburniibacteriota</taxon>
    </lineage>
</organism>
<dbReference type="PIRSF" id="PIRSF003101">
    <property type="entry name" value="FtsA"/>
    <property type="match status" value="1"/>
</dbReference>
<dbReference type="InterPro" id="IPR050696">
    <property type="entry name" value="FtsA/MreB"/>
</dbReference>
<dbReference type="GO" id="GO:0009898">
    <property type="term" value="C:cytoplasmic side of plasma membrane"/>
    <property type="evidence" value="ECO:0007669"/>
    <property type="project" value="UniProtKB-UniRule"/>
</dbReference>
<reference evidence="8 9" key="1">
    <citation type="journal article" date="2016" name="Nat. Commun.">
        <title>Thousands of microbial genomes shed light on interconnected biogeochemical processes in an aquifer system.</title>
        <authorList>
            <person name="Anantharaman K."/>
            <person name="Brown C.T."/>
            <person name="Hug L.A."/>
            <person name="Sharon I."/>
            <person name="Castelle C.J."/>
            <person name="Probst A.J."/>
            <person name="Thomas B.C."/>
            <person name="Singh A."/>
            <person name="Wilkins M.J."/>
            <person name="Karaoz U."/>
            <person name="Brodie E.L."/>
            <person name="Williams K.H."/>
            <person name="Hubbard S.S."/>
            <person name="Banfield J.F."/>
        </authorList>
    </citation>
    <scope>NUCLEOTIDE SEQUENCE [LARGE SCALE GENOMIC DNA]</scope>
</reference>
<evidence type="ECO:0000256" key="4">
    <source>
        <dbReference type="ARBA" id="ARBA00023306"/>
    </source>
</evidence>
<dbReference type="GO" id="GO:0032153">
    <property type="term" value="C:cell division site"/>
    <property type="evidence" value="ECO:0007669"/>
    <property type="project" value="UniProtKB-UniRule"/>
</dbReference>
<evidence type="ECO:0000256" key="5">
    <source>
        <dbReference type="HAMAP-Rule" id="MF_02033"/>
    </source>
</evidence>